<gene>
    <name evidence="1" type="ORF">J2S10_005409</name>
</gene>
<evidence type="ECO:0000313" key="2">
    <source>
        <dbReference type="Proteomes" id="UP001224122"/>
    </source>
</evidence>
<proteinExistence type="predicted"/>
<dbReference type="EMBL" id="JAUSTW010000018">
    <property type="protein sequence ID" value="MDQ0202178.1"/>
    <property type="molecule type" value="Genomic_DNA"/>
</dbReference>
<accession>A0ABT9Y2Y2</accession>
<organism evidence="1 2">
    <name type="scientific">Neobacillus ginsengisoli</name>
    <dbReference type="NCBI Taxonomy" id="904295"/>
    <lineage>
        <taxon>Bacteria</taxon>
        <taxon>Bacillati</taxon>
        <taxon>Bacillota</taxon>
        <taxon>Bacilli</taxon>
        <taxon>Bacillales</taxon>
        <taxon>Bacillaceae</taxon>
        <taxon>Neobacillus</taxon>
    </lineage>
</organism>
<reference evidence="1 2" key="1">
    <citation type="submission" date="2023-07" db="EMBL/GenBank/DDBJ databases">
        <title>Genomic Encyclopedia of Type Strains, Phase IV (KMG-IV): sequencing the most valuable type-strain genomes for metagenomic binning, comparative biology and taxonomic classification.</title>
        <authorList>
            <person name="Goeker M."/>
        </authorList>
    </citation>
    <scope>NUCLEOTIDE SEQUENCE [LARGE SCALE GENOMIC DNA]</scope>
    <source>
        <strain evidence="1 2">DSM 27594</strain>
    </source>
</reference>
<dbReference type="RefSeq" id="WP_307414149.1">
    <property type="nucleotide sequence ID" value="NZ_JAUSTW010000018.1"/>
</dbReference>
<sequence length="96" mass="11098">MTKEELAKHYVENIKSSSSKVQLVKSIINEIDNLTYIKTKKTISASDKIWILEYIHEQLSSNLIQYGLNYIEKSADNKYYLILITNALEMLNGGRK</sequence>
<protein>
    <submittedName>
        <fullName evidence="1">Uncharacterized protein</fullName>
    </submittedName>
</protein>
<dbReference type="Proteomes" id="UP001224122">
    <property type="component" value="Unassembled WGS sequence"/>
</dbReference>
<name>A0ABT9Y2Y2_9BACI</name>
<keyword evidence="2" id="KW-1185">Reference proteome</keyword>
<comment type="caution">
    <text evidence="1">The sequence shown here is derived from an EMBL/GenBank/DDBJ whole genome shotgun (WGS) entry which is preliminary data.</text>
</comment>
<evidence type="ECO:0000313" key="1">
    <source>
        <dbReference type="EMBL" id="MDQ0202178.1"/>
    </source>
</evidence>